<dbReference type="Proteomes" id="UP000179734">
    <property type="component" value="Unassembled WGS sequence"/>
</dbReference>
<dbReference type="EMBL" id="MLQM01000019">
    <property type="protein sequence ID" value="OHV05331.1"/>
    <property type="molecule type" value="Genomic_DNA"/>
</dbReference>
<comment type="caution">
    <text evidence="1">The sequence shown here is derived from an EMBL/GenBank/DDBJ whole genome shotgun (WGS) entry which is preliminary data.</text>
</comment>
<evidence type="ECO:0000313" key="2">
    <source>
        <dbReference type="Proteomes" id="UP000179734"/>
    </source>
</evidence>
<reference evidence="1 2" key="1">
    <citation type="submission" date="2016-10" db="EMBL/GenBank/DDBJ databases">
        <title>Genome sequence of Mycobacterium talmonii.</title>
        <authorList>
            <person name="Greninger A.L."/>
            <person name="Elliott B."/>
            <person name="Vasireddy S."/>
            <person name="Vasireddy R."/>
        </authorList>
    </citation>
    <scope>NUCLEOTIDE SEQUENCE [LARGE SCALE GENOMIC DNA]</scope>
    <source>
        <strain evidence="2">NE-TNMC-100812</strain>
    </source>
</reference>
<evidence type="ECO:0000313" key="1">
    <source>
        <dbReference type="EMBL" id="OHV05331.1"/>
    </source>
</evidence>
<gene>
    <name evidence="1" type="ORF">BKN37_06180</name>
</gene>
<keyword evidence="2" id="KW-1185">Reference proteome</keyword>
<name>A0A1S1NMS8_9MYCO</name>
<dbReference type="AlphaFoldDB" id="A0A1S1NMS8"/>
<dbReference type="RefSeq" id="WP_071023338.1">
    <property type="nucleotide sequence ID" value="NZ_MLQM01000019.1"/>
</dbReference>
<accession>A0A1S1NMS8</accession>
<protein>
    <submittedName>
        <fullName evidence="1">Uncharacterized protein</fullName>
    </submittedName>
</protein>
<organism evidence="1 2">
    <name type="scientific">Mycobacterium talmoniae</name>
    <dbReference type="NCBI Taxonomy" id="1858794"/>
    <lineage>
        <taxon>Bacteria</taxon>
        <taxon>Bacillati</taxon>
        <taxon>Actinomycetota</taxon>
        <taxon>Actinomycetes</taxon>
        <taxon>Mycobacteriales</taxon>
        <taxon>Mycobacteriaceae</taxon>
        <taxon>Mycobacterium</taxon>
    </lineage>
</organism>
<sequence>MTLRGDLAGIQPHPPQLPRISDHDHALENDGASDITAAVWDALAVRKFAQGWRRKPGRPRTPR</sequence>
<proteinExistence type="predicted"/>